<proteinExistence type="predicted"/>
<evidence type="ECO:0000313" key="3">
    <source>
        <dbReference type="Proteomes" id="UP000199687"/>
    </source>
</evidence>
<dbReference type="STRING" id="531814.SAMN04487944_11839"/>
<dbReference type="OrthoDB" id="57539at2"/>
<organism evidence="2 3">
    <name type="scientific">Gracilibacillus ureilyticus</name>
    <dbReference type="NCBI Taxonomy" id="531814"/>
    <lineage>
        <taxon>Bacteria</taxon>
        <taxon>Bacillati</taxon>
        <taxon>Bacillota</taxon>
        <taxon>Bacilli</taxon>
        <taxon>Bacillales</taxon>
        <taxon>Bacillaceae</taxon>
        <taxon>Gracilibacillus</taxon>
    </lineage>
</organism>
<dbReference type="EMBL" id="FOGL01000018">
    <property type="protein sequence ID" value="SES10270.1"/>
    <property type="molecule type" value="Genomic_DNA"/>
</dbReference>
<dbReference type="Proteomes" id="UP000199687">
    <property type="component" value="Unassembled WGS sequence"/>
</dbReference>
<dbReference type="AlphaFoldDB" id="A0A1H9UL55"/>
<protein>
    <submittedName>
        <fullName evidence="2">Uncharacterized conserved protein YfaP, DUF2135 family</fullName>
    </submittedName>
</protein>
<dbReference type="Gene3D" id="2.60.40.1120">
    <property type="entry name" value="Carboxypeptidase-like, regulatory domain"/>
    <property type="match status" value="1"/>
</dbReference>
<feature type="signal peptide" evidence="1">
    <location>
        <begin position="1"/>
        <end position="25"/>
    </location>
</feature>
<reference evidence="2 3" key="1">
    <citation type="submission" date="2016-10" db="EMBL/GenBank/DDBJ databases">
        <authorList>
            <person name="de Groot N.N."/>
        </authorList>
    </citation>
    <scope>NUCLEOTIDE SEQUENCE [LARGE SCALE GENOMIC DNA]</scope>
    <source>
        <strain evidence="2 3">CGMCC 1.7727</strain>
    </source>
</reference>
<accession>A0A1H9UL55</accession>
<name>A0A1H9UL55_9BACI</name>
<evidence type="ECO:0000256" key="1">
    <source>
        <dbReference type="SAM" id="SignalP"/>
    </source>
</evidence>
<evidence type="ECO:0000313" key="2">
    <source>
        <dbReference type="EMBL" id="SES10270.1"/>
    </source>
</evidence>
<feature type="chain" id="PRO_5038632995" evidence="1">
    <location>
        <begin position="26"/>
        <end position="682"/>
    </location>
</feature>
<dbReference type="SUPFAM" id="SSF49464">
    <property type="entry name" value="Carboxypeptidase regulatory domain-like"/>
    <property type="match status" value="1"/>
</dbReference>
<keyword evidence="3" id="KW-1185">Reference proteome</keyword>
<keyword evidence="1" id="KW-0732">Signal</keyword>
<sequence length="682" mass="73395">MRKYKKMIPLGAVAVIAAVTPAVVAEVPVEAAGIDQLEIELNGENQVISSLDLNLLRLGQEVADYDFNTFFNEGGSARFSVKNIISEGVKYDIVDLNLLKYQNPNLSLSELFELINPNDSIPSEINAPGEYGPASSVETINGDVTINSPGVTLSNVHITGNLVLAEGIGEGEVTLNNVTVDGETVVNGGGENSIYFNDTVLATVIVNKNTGAVRIVAQGNSQVYEVQLETPTIVEEEGLDNNANGFEDVVVSETMQSVGDTAQVRLVGQFETINSRASDIQIDLSEETDIESLILNAAAHVLGQGNIRFAQINSNGSTLSQRPQNVVLDIDTTSVNIGGEDVTDSYSDVDSIQLNSIDANASSINLNADSVITGVSIADFNVTATIEGESYELTNVRLNSNHNRITYDPIPLYGNIGKTVEITVSSNSPRVSGAVVSDSYQIGTGFSGRITDVQGNGISGITIKFREGNGVQEGVVAEEVTTDENGYYSVNLPAGMYTGELSGDGFVTSYMIGSAPSDVFLTNQNETAIRAAASTEVKIMLTWDQDPRDLDSHLLGPGIDGEPFHIAYYNKQEVENGITYADLDWDDTQSYGPETTTIRQLVDGEYRFYVHHFSGMSTLSLSGAEVSVFLGNESTPNHTFSIPRTDGEDEYWLVFDLNVSNNAETIEIIPINNLQDIEPTLR</sequence>
<gene>
    <name evidence="2" type="ORF">SAMN04487944_11839</name>
</gene>
<dbReference type="RefSeq" id="WP_089742901.1">
    <property type="nucleotide sequence ID" value="NZ_FOGL01000018.1"/>
</dbReference>
<dbReference type="InterPro" id="IPR008969">
    <property type="entry name" value="CarboxyPept-like_regulatory"/>
</dbReference>
<dbReference type="Pfam" id="PF13620">
    <property type="entry name" value="CarboxypepD_reg"/>
    <property type="match status" value="1"/>
</dbReference>